<feature type="domain" description="AAA+ ATPase" evidence="14">
    <location>
        <begin position="264"/>
        <end position="399"/>
    </location>
</feature>
<evidence type="ECO:0008006" key="18">
    <source>
        <dbReference type="Google" id="ProtNLM"/>
    </source>
</evidence>
<evidence type="ECO:0000256" key="10">
    <source>
        <dbReference type="ARBA" id="ARBA00023136"/>
    </source>
</evidence>
<feature type="non-terminal residue" evidence="16">
    <location>
        <position position="527"/>
    </location>
</feature>
<dbReference type="OrthoDB" id="10251412at2759"/>
<dbReference type="InterPro" id="IPR003959">
    <property type="entry name" value="ATPase_AAA_core"/>
</dbReference>
<dbReference type="Proteomes" id="UP000245942">
    <property type="component" value="Unassembled WGS sequence"/>
</dbReference>
<dbReference type="FunFam" id="3.40.50.300:FF:000768">
    <property type="entry name" value="Probable mitochondrial chaperone bcs1"/>
    <property type="match status" value="1"/>
</dbReference>
<evidence type="ECO:0000256" key="3">
    <source>
        <dbReference type="ARBA" id="ARBA00022692"/>
    </source>
</evidence>
<keyword evidence="6" id="KW-0378">Hydrolase</keyword>
<comment type="similarity">
    <text evidence="2">Belongs to the AAA ATPase family. BCS1 subfamily.</text>
</comment>
<feature type="compositionally biased region" description="Polar residues" evidence="13">
    <location>
        <begin position="113"/>
        <end position="136"/>
    </location>
</feature>
<feature type="region of interest" description="Disordered" evidence="13">
    <location>
        <begin position="480"/>
        <end position="501"/>
    </location>
</feature>
<dbReference type="GO" id="GO:0005524">
    <property type="term" value="F:ATP binding"/>
    <property type="evidence" value="ECO:0007669"/>
    <property type="project" value="UniProtKB-KW"/>
</dbReference>
<dbReference type="InterPro" id="IPR003960">
    <property type="entry name" value="ATPase_AAA_CS"/>
</dbReference>
<feature type="region of interest" description="Disordered" evidence="13">
    <location>
        <begin position="98"/>
        <end position="137"/>
    </location>
</feature>
<dbReference type="CDD" id="cd19510">
    <property type="entry name" value="RecA-like_BCS1"/>
    <property type="match status" value="1"/>
</dbReference>
<dbReference type="Gene3D" id="3.40.50.300">
    <property type="entry name" value="P-loop containing nucleotide triphosphate hydrolases"/>
    <property type="match status" value="1"/>
</dbReference>
<feature type="domain" description="BCS1 N-terminal" evidence="15">
    <location>
        <begin position="1"/>
        <end position="233"/>
    </location>
</feature>
<evidence type="ECO:0000256" key="4">
    <source>
        <dbReference type="ARBA" id="ARBA00022741"/>
    </source>
</evidence>
<reference evidence="16 17" key="1">
    <citation type="journal article" date="2018" name="Mol. Biol. Evol.">
        <title>Broad Genomic Sampling Reveals a Smut Pathogenic Ancestry of the Fungal Clade Ustilaginomycotina.</title>
        <authorList>
            <person name="Kijpornyongpan T."/>
            <person name="Mondo S.J."/>
            <person name="Barry K."/>
            <person name="Sandor L."/>
            <person name="Lee J."/>
            <person name="Lipzen A."/>
            <person name="Pangilinan J."/>
            <person name="LaButti K."/>
            <person name="Hainaut M."/>
            <person name="Henrissat B."/>
            <person name="Grigoriev I.V."/>
            <person name="Spatafora J.W."/>
            <person name="Aime M.C."/>
        </authorList>
    </citation>
    <scope>NUCLEOTIDE SEQUENCE [LARGE SCALE GENOMIC DNA]</scope>
    <source>
        <strain evidence="16 17">MCA 4718</strain>
    </source>
</reference>
<sequence length="527" mass="57391">MIFGAALSLGRKGLMQGASLMQRRMLVSLEVPSKDKAHGWLLTWMEEQARRGRELPQLTGVQSLMDIVGVRRGRGGAAGQDDLPPPVRIHSRDLAVQTTLPSASTSQAQQQAMTISGQPLAPSSNSPGTSRNTKAQFSLVPGPGTHWFRYHGAWIRLQRERNGKLIDFTTGAPWETLTLTTLFSSRDVFPRLLAEAQQMAVQSIEGKTIIYTAWGVEWRAFGQPRKVRELDSVVLSAGQRSRIEEDVKSFLGRGAWYARRGIPYRRGYLLHGSPGSGKTSIIQALAGALDLNICLLNLSERGLTDDKLNHLLSLAPERSILLLEDIDAAFPSRSASEAEEPKKEYQTSVTFSGLLNALDGVASGESRIVMMTTNHVERLDPALIRPGRVDLIEELGDADEGMVQELFERFYGTLHGEGAASAASQATGTGVVAVDGQPGNAEPTRRASHDVSSEEMLTLTARLTKAVEIVSQLRRRELNLDPSGPTVTARKSRTKAAPLPAKRGGMSMAELQGLFIRYPSDPRGAVE</sequence>
<dbReference type="SUPFAM" id="SSF52540">
    <property type="entry name" value="P-loop containing nucleoside triphosphate hydrolases"/>
    <property type="match status" value="1"/>
</dbReference>
<dbReference type="Pfam" id="PF00004">
    <property type="entry name" value="AAA"/>
    <property type="match status" value="1"/>
</dbReference>
<keyword evidence="17" id="KW-1185">Reference proteome</keyword>
<keyword evidence="7 12" id="KW-0067">ATP-binding</keyword>
<evidence type="ECO:0000313" key="17">
    <source>
        <dbReference type="Proteomes" id="UP000245942"/>
    </source>
</evidence>
<proteinExistence type="inferred from homology"/>
<dbReference type="SMART" id="SM00382">
    <property type="entry name" value="AAA"/>
    <property type="match status" value="1"/>
</dbReference>
<dbReference type="STRING" id="1684307.A0A316U535"/>
<keyword evidence="3" id="KW-0812">Transmembrane</keyword>
<dbReference type="PROSITE" id="PS00674">
    <property type="entry name" value="AAA"/>
    <property type="match status" value="1"/>
</dbReference>
<evidence type="ECO:0000256" key="11">
    <source>
        <dbReference type="ARBA" id="ARBA00048778"/>
    </source>
</evidence>
<dbReference type="AlphaFoldDB" id="A0A316U535"/>
<dbReference type="GO" id="GO:0034551">
    <property type="term" value="P:mitochondrial respiratory chain complex III assembly"/>
    <property type="evidence" value="ECO:0007669"/>
    <property type="project" value="UniProtKB-ARBA"/>
</dbReference>
<dbReference type="GO" id="GO:0016887">
    <property type="term" value="F:ATP hydrolysis activity"/>
    <property type="evidence" value="ECO:0007669"/>
    <property type="project" value="InterPro"/>
</dbReference>
<organism evidence="16 17">
    <name type="scientific">Pseudomicrostroma glucosiphilum</name>
    <dbReference type="NCBI Taxonomy" id="1684307"/>
    <lineage>
        <taxon>Eukaryota</taxon>
        <taxon>Fungi</taxon>
        <taxon>Dikarya</taxon>
        <taxon>Basidiomycota</taxon>
        <taxon>Ustilaginomycotina</taxon>
        <taxon>Exobasidiomycetes</taxon>
        <taxon>Microstromatales</taxon>
        <taxon>Microstromatales incertae sedis</taxon>
        <taxon>Pseudomicrostroma</taxon>
    </lineage>
</organism>
<keyword evidence="5" id="KW-0999">Mitochondrion inner membrane</keyword>
<name>A0A316U535_9BASI</name>
<keyword evidence="10" id="KW-0472">Membrane</keyword>
<gene>
    <name evidence="16" type="ORF">BCV69DRAFT_260314</name>
</gene>
<evidence type="ECO:0000259" key="14">
    <source>
        <dbReference type="SMART" id="SM00382"/>
    </source>
</evidence>
<dbReference type="SMART" id="SM01024">
    <property type="entry name" value="BCS1_N"/>
    <property type="match status" value="1"/>
</dbReference>
<dbReference type="InterPro" id="IPR014851">
    <property type="entry name" value="BCS1_N"/>
</dbReference>
<evidence type="ECO:0000256" key="2">
    <source>
        <dbReference type="ARBA" id="ARBA00007448"/>
    </source>
</evidence>
<dbReference type="EMBL" id="KZ819328">
    <property type="protein sequence ID" value="PWN20346.1"/>
    <property type="molecule type" value="Genomic_DNA"/>
</dbReference>
<evidence type="ECO:0000259" key="15">
    <source>
        <dbReference type="SMART" id="SM01024"/>
    </source>
</evidence>
<feature type="compositionally biased region" description="Low complexity" evidence="13">
    <location>
        <begin position="98"/>
        <end position="112"/>
    </location>
</feature>
<evidence type="ECO:0000256" key="12">
    <source>
        <dbReference type="RuleBase" id="RU003651"/>
    </source>
</evidence>
<evidence type="ECO:0000256" key="6">
    <source>
        <dbReference type="ARBA" id="ARBA00022801"/>
    </source>
</evidence>
<dbReference type="Pfam" id="PF08740">
    <property type="entry name" value="BCS1_N"/>
    <property type="match status" value="1"/>
</dbReference>
<dbReference type="InterPro" id="IPR003593">
    <property type="entry name" value="AAA+_ATPase"/>
</dbReference>
<evidence type="ECO:0000256" key="1">
    <source>
        <dbReference type="ARBA" id="ARBA00004434"/>
    </source>
</evidence>
<protein>
    <recommendedName>
        <fullName evidence="18">P-loop containing nucleoside triphosphate hydrolase protein</fullName>
    </recommendedName>
</protein>
<evidence type="ECO:0000256" key="7">
    <source>
        <dbReference type="ARBA" id="ARBA00022840"/>
    </source>
</evidence>
<dbReference type="GO" id="GO:0005743">
    <property type="term" value="C:mitochondrial inner membrane"/>
    <property type="evidence" value="ECO:0007669"/>
    <property type="project" value="UniProtKB-SubCell"/>
</dbReference>
<dbReference type="PANTHER" id="PTHR23070">
    <property type="entry name" value="BCS1 AAA-TYPE ATPASE"/>
    <property type="match status" value="1"/>
</dbReference>
<keyword evidence="4 12" id="KW-0547">Nucleotide-binding</keyword>
<accession>A0A316U535</accession>
<dbReference type="InterPro" id="IPR027417">
    <property type="entry name" value="P-loop_NTPase"/>
</dbReference>
<comment type="subcellular location">
    <subcellularLocation>
        <location evidence="1">Mitochondrion inner membrane</location>
        <topology evidence="1">Single-pass membrane protein</topology>
    </subcellularLocation>
</comment>
<evidence type="ECO:0000256" key="5">
    <source>
        <dbReference type="ARBA" id="ARBA00022792"/>
    </source>
</evidence>
<dbReference type="InterPro" id="IPR050747">
    <property type="entry name" value="Mitochondrial_chaperone_BCS1"/>
</dbReference>
<keyword evidence="9" id="KW-0496">Mitochondrion</keyword>
<dbReference type="GeneID" id="37012405"/>
<comment type="catalytic activity">
    <reaction evidence="11">
        <text>ATP + H2O = ADP + phosphate + H(+)</text>
        <dbReference type="Rhea" id="RHEA:13065"/>
        <dbReference type="ChEBI" id="CHEBI:15377"/>
        <dbReference type="ChEBI" id="CHEBI:15378"/>
        <dbReference type="ChEBI" id="CHEBI:30616"/>
        <dbReference type="ChEBI" id="CHEBI:43474"/>
        <dbReference type="ChEBI" id="CHEBI:456216"/>
    </reaction>
    <physiologicalReaction direction="left-to-right" evidence="11">
        <dbReference type="Rhea" id="RHEA:13066"/>
    </physiologicalReaction>
</comment>
<evidence type="ECO:0000313" key="16">
    <source>
        <dbReference type="EMBL" id="PWN20346.1"/>
    </source>
</evidence>
<evidence type="ECO:0000256" key="13">
    <source>
        <dbReference type="SAM" id="MobiDB-lite"/>
    </source>
</evidence>
<evidence type="ECO:0000256" key="8">
    <source>
        <dbReference type="ARBA" id="ARBA00022989"/>
    </source>
</evidence>
<evidence type="ECO:0000256" key="9">
    <source>
        <dbReference type="ARBA" id="ARBA00023128"/>
    </source>
</evidence>
<keyword evidence="8" id="KW-1133">Transmembrane helix</keyword>
<dbReference type="RefSeq" id="XP_025347506.1">
    <property type="nucleotide sequence ID" value="XM_025490671.1"/>
</dbReference>